<feature type="signal peptide" evidence="1">
    <location>
        <begin position="1"/>
        <end position="32"/>
    </location>
</feature>
<evidence type="ECO:0000313" key="3">
    <source>
        <dbReference type="Proteomes" id="UP001183643"/>
    </source>
</evidence>
<evidence type="ECO:0000313" key="2">
    <source>
        <dbReference type="EMBL" id="MDR7277172.1"/>
    </source>
</evidence>
<keyword evidence="3" id="KW-1185">Reference proteome</keyword>
<evidence type="ECO:0000256" key="1">
    <source>
        <dbReference type="SAM" id="SignalP"/>
    </source>
</evidence>
<accession>A0AAE3YR83</accession>
<dbReference type="EMBL" id="JAVDYB010000001">
    <property type="protein sequence ID" value="MDR7277172.1"/>
    <property type="molecule type" value="Genomic_DNA"/>
</dbReference>
<comment type="caution">
    <text evidence="2">The sequence shown here is derived from an EMBL/GenBank/DDBJ whole genome shotgun (WGS) entry which is preliminary data.</text>
</comment>
<proteinExistence type="predicted"/>
<evidence type="ECO:0008006" key="4">
    <source>
        <dbReference type="Google" id="ProtNLM"/>
    </source>
</evidence>
<organism evidence="2 3">
    <name type="scientific">Catenuloplanes atrovinosus</name>
    <dbReference type="NCBI Taxonomy" id="137266"/>
    <lineage>
        <taxon>Bacteria</taxon>
        <taxon>Bacillati</taxon>
        <taxon>Actinomycetota</taxon>
        <taxon>Actinomycetes</taxon>
        <taxon>Micromonosporales</taxon>
        <taxon>Micromonosporaceae</taxon>
        <taxon>Catenuloplanes</taxon>
    </lineage>
</organism>
<keyword evidence="1" id="KW-0732">Signal</keyword>
<protein>
    <recommendedName>
        <fullName evidence="4">META domain-containing protein</fullName>
    </recommendedName>
</protein>
<dbReference type="Proteomes" id="UP001183643">
    <property type="component" value="Unassembled WGS sequence"/>
</dbReference>
<gene>
    <name evidence="2" type="ORF">J2S41_003950</name>
</gene>
<feature type="chain" id="PRO_5042286975" description="META domain-containing protein" evidence="1">
    <location>
        <begin position="33"/>
        <end position="155"/>
    </location>
</feature>
<name>A0AAE3YR83_9ACTN</name>
<reference evidence="2" key="1">
    <citation type="submission" date="2023-07" db="EMBL/GenBank/DDBJ databases">
        <title>Sequencing the genomes of 1000 actinobacteria strains.</title>
        <authorList>
            <person name="Klenk H.-P."/>
        </authorList>
    </citation>
    <scope>NUCLEOTIDE SEQUENCE</scope>
    <source>
        <strain evidence="2">DSM 44707</strain>
    </source>
</reference>
<dbReference type="AlphaFoldDB" id="A0AAE3YR83"/>
<sequence length="155" mass="16473">MRNPVRKIATVALVAIVAVAGSVMLTSAAAHAAPESVATSTWPPAVGQYVSTVLSDPSANSPLHPLTLTAEEDGTIQWTAGCASSEIRGELTADHRLMLTFLSGGGFNPVRCPSPIRSEGWLMYVMLSEPNVLVSDSELRFRADDLEAHFVRVPS</sequence>